<sequence length="325" mass="35571">MARDLPPMDPELSAALEEIPDEFLLANVVDFDDLPGTRERMTQLLEAMLEEMPERPGVESEDVAAPGPTDDRDLPLRVYRPVDAEGPLPCVYWIHGGGMVLGDLDQDDPTCERLADELGCVVVSVDYRLAPEHPYPAPVDDCYAGLEWVAANAADLGADALRIAIGGQSAGAGLSAAVALRARDEGGPDLCHQHLIYPMLDDRNVTESSEQVTDIGIWDRGMNVRAWEAYLDELSGAGDLPPYAAPGRVEDLSGLPPTYLDVGTHDAFRDETRAYAERLLAGGVETEFHLWPGAYHAYETFAPEARLSRETWETRLNALRRAFDA</sequence>
<feature type="domain" description="Alpha/beta hydrolase fold-3" evidence="3">
    <location>
        <begin position="92"/>
        <end position="298"/>
    </location>
</feature>
<dbReference type="SUPFAM" id="SSF53474">
    <property type="entry name" value="alpha/beta-Hydrolases"/>
    <property type="match status" value="1"/>
</dbReference>
<accession>A0ABD5R375</accession>
<gene>
    <name evidence="4" type="ORF">ACFPM1_11825</name>
</gene>
<keyword evidence="1 4" id="KW-0378">Hydrolase</keyword>
<protein>
    <submittedName>
        <fullName evidence="4">Alpha/beta hydrolase</fullName>
    </submittedName>
</protein>
<dbReference type="Proteomes" id="UP001596118">
    <property type="component" value="Unassembled WGS sequence"/>
</dbReference>
<dbReference type="PANTHER" id="PTHR48081:SF8">
    <property type="entry name" value="ALPHA_BETA HYDROLASE FOLD-3 DOMAIN-CONTAINING PROTEIN-RELATED"/>
    <property type="match status" value="1"/>
</dbReference>
<comment type="caution">
    <text evidence="4">The sequence shown here is derived from an EMBL/GenBank/DDBJ whole genome shotgun (WGS) entry which is preliminary data.</text>
</comment>
<dbReference type="PANTHER" id="PTHR48081">
    <property type="entry name" value="AB HYDROLASE SUPERFAMILY PROTEIN C4A8.06C"/>
    <property type="match status" value="1"/>
</dbReference>
<feature type="region of interest" description="Disordered" evidence="2">
    <location>
        <begin position="52"/>
        <end position="75"/>
    </location>
</feature>
<evidence type="ECO:0000256" key="1">
    <source>
        <dbReference type="ARBA" id="ARBA00022801"/>
    </source>
</evidence>
<evidence type="ECO:0000256" key="2">
    <source>
        <dbReference type="SAM" id="MobiDB-lite"/>
    </source>
</evidence>
<evidence type="ECO:0000313" key="4">
    <source>
        <dbReference type="EMBL" id="MFC5279438.1"/>
    </source>
</evidence>
<dbReference type="Gene3D" id="3.40.50.1820">
    <property type="entry name" value="alpha/beta hydrolase"/>
    <property type="match status" value="1"/>
</dbReference>
<dbReference type="EMBL" id="JBHSKY010000011">
    <property type="protein sequence ID" value="MFC5279438.1"/>
    <property type="molecule type" value="Genomic_DNA"/>
</dbReference>
<dbReference type="GO" id="GO:0016787">
    <property type="term" value="F:hydrolase activity"/>
    <property type="evidence" value="ECO:0007669"/>
    <property type="project" value="UniProtKB-KW"/>
</dbReference>
<proteinExistence type="predicted"/>
<dbReference type="AlphaFoldDB" id="A0ABD5R375"/>
<dbReference type="RefSeq" id="WP_256412919.1">
    <property type="nucleotide sequence ID" value="NZ_JANHDM010000014.1"/>
</dbReference>
<name>A0ABD5R375_9EURY</name>
<evidence type="ECO:0000259" key="3">
    <source>
        <dbReference type="Pfam" id="PF07859"/>
    </source>
</evidence>
<evidence type="ECO:0000313" key="5">
    <source>
        <dbReference type="Proteomes" id="UP001596118"/>
    </source>
</evidence>
<dbReference type="InterPro" id="IPR013094">
    <property type="entry name" value="AB_hydrolase_3"/>
</dbReference>
<organism evidence="4 5">
    <name type="scientific">Halorubrum rubrum</name>
    <dbReference type="NCBI Taxonomy" id="1126240"/>
    <lineage>
        <taxon>Archaea</taxon>
        <taxon>Methanobacteriati</taxon>
        <taxon>Methanobacteriota</taxon>
        <taxon>Stenosarchaea group</taxon>
        <taxon>Halobacteria</taxon>
        <taxon>Halobacteriales</taxon>
        <taxon>Haloferacaceae</taxon>
        <taxon>Halorubrum</taxon>
    </lineage>
</organism>
<keyword evidence="5" id="KW-1185">Reference proteome</keyword>
<dbReference type="Pfam" id="PF07859">
    <property type="entry name" value="Abhydrolase_3"/>
    <property type="match status" value="1"/>
</dbReference>
<dbReference type="InterPro" id="IPR029058">
    <property type="entry name" value="AB_hydrolase_fold"/>
</dbReference>
<dbReference type="InterPro" id="IPR050300">
    <property type="entry name" value="GDXG_lipolytic_enzyme"/>
</dbReference>
<reference evidence="4 5" key="1">
    <citation type="journal article" date="2019" name="Int. J. Syst. Evol. Microbiol.">
        <title>The Global Catalogue of Microorganisms (GCM) 10K type strain sequencing project: providing services to taxonomists for standard genome sequencing and annotation.</title>
        <authorList>
            <consortium name="The Broad Institute Genomics Platform"/>
            <consortium name="The Broad Institute Genome Sequencing Center for Infectious Disease"/>
            <person name="Wu L."/>
            <person name="Ma J."/>
        </authorList>
    </citation>
    <scope>NUCLEOTIDE SEQUENCE [LARGE SCALE GENOMIC DNA]</scope>
    <source>
        <strain evidence="4 5">CGMCC 1.12124</strain>
    </source>
</reference>